<evidence type="ECO:0000256" key="2">
    <source>
        <dbReference type="ARBA" id="ARBA00023224"/>
    </source>
</evidence>
<sequence length="683" mass="71490">MGNSRPTRSPFDAVISTTCRPALPPAPKASHYLKLQRYHWRSSAVLGNTQNNTLINAVRVATIPHVHPGAAMKLSTKLICSFAALLVMLCGLGLFSLMEMKAINSNTHELATNWLPTIKTIGKLTNQTSAFRRLELVHLLTTDKAAMEGYERQLADLKKGIDKSIETYRPLMSEPEERENFPKFLEAWNAYLGLHEKAMVLSRANDNVAAAAIAAGDAAKNIQAAQRYLDILIDVNDQGGAKSAAAAVAAYDSGRVVVLSLMAAGLVLGGILAHWLMRNVLGQLGQDPGYLGEVASAVAAGNLDVPLKPVEGQGGVYGVFVTMIANLKAKIAEADQKTAEAASQADAARVATAQAEEAANQARKARAEGMLQAAGRLEGVAGVLGSASDDLTGQINQARSGAQSQAERVGETATAMEEMNATVLEVARNAGQAADTAAQARGKAEEGARAVSRVAEFLVRVNDNARQSRTDMETLGHQAESIGAVLGVISDIADQTNLLALNAAIEAARAGEAGRGFAVVADEVRKLAEKTMTATKEVGDAIRGIQDGTKKNYDNVAQAVSAVEEAAGLASTAGGTLGEIVKLVDAAADQVRSIATASEQQSATSEEINRSVEDVSRIASESAQAMDMAGRAVDELADQARELAALIAEMQAEGGGTPRAAKAVTGRRPSPSLPPGRRPKALA</sequence>
<dbReference type="Pfam" id="PF12729">
    <property type="entry name" value="4HB_MCP_1"/>
    <property type="match status" value="1"/>
</dbReference>
<dbReference type="GO" id="GO:0007165">
    <property type="term" value="P:signal transduction"/>
    <property type="evidence" value="ECO:0007669"/>
    <property type="project" value="UniProtKB-KW"/>
</dbReference>
<feature type="coiled-coil region" evidence="5">
    <location>
        <begin position="324"/>
        <end position="368"/>
    </location>
</feature>
<organism evidence="9 10">
    <name type="scientific">Solidesulfovibrio magneticus (strain ATCC 700980 / DSM 13731 / RS-1)</name>
    <name type="common">Desulfovibrio magneticus</name>
    <dbReference type="NCBI Taxonomy" id="573370"/>
    <lineage>
        <taxon>Bacteria</taxon>
        <taxon>Pseudomonadati</taxon>
        <taxon>Thermodesulfobacteriota</taxon>
        <taxon>Desulfovibrionia</taxon>
        <taxon>Desulfovibrionales</taxon>
        <taxon>Desulfovibrionaceae</taxon>
        <taxon>Solidesulfovibrio</taxon>
    </lineage>
</organism>
<comment type="similarity">
    <text evidence="3">Belongs to the methyl-accepting chemotaxis (MCP) protein family.</text>
</comment>
<dbReference type="CDD" id="cd11386">
    <property type="entry name" value="MCP_signal"/>
    <property type="match status" value="1"/>
</dbReference>
<dbReference type="SUPFAM" id="SSF58104">
    <property type="entry name" value="Methyl-accepting chemotaxis protein (MCP) signaling domain"/>
    <property type="match status" value="1"/>
</dbReference>
<dbReference type="PRINTS" id="PR00260">
    <property type="entry name" value="CHEMTRNSDUCR"/>
</dbReference>
<keyword evidence="7" id="KW-0812">Transmembrane</keyword>
<evidence type="ECO:0000313" key="9">
    <source>
        <dbReference type="EMBL" id="BAH78101.1"/>
    </source>
</evidence>
<evidence type="ECO:0000256" key="7">
    <source>
        <dbReference type="SAM" id="Phobius"/>
    </source>
</evidence>
<evidence type="ECO:0000256" key="5">
    <source>
        <dbReference type="SAM" id="Coils"/>
    </source>
</evidence>
<feature type="region of interest" description="Disordered" evidence="6">
    <location>
        <begin position="650"/>
        <end position="683"/>
    </location>
</feature>
<dbReference type="Proteomes" id="UP000009071">
    <property type="component" value="Chromosome"/>
</dbReference>
<dbReference type="InterPro" id="IPR004089">
    <property type="entry name" value="MCPsignal_dom"/>
</dbReference>
<evidence type="ECO:0000256" key="1">
    <source>
        <dbReference type="ARBA" id="ARBA00004370"/>
    </source>
</evidence>
<dbReference type="KEGG" id="dma:DMR_46100"/>
<keyword evidence="2 4" id="KW-0807">Transducer</keyword>
<protein>
    <submittedName>
        <fullName evidence="9">Methyl-accepting chemotaxis protein</fullName>
    </submittedName>
</protein>
<dbReference type="InterPro" id="IPR024478">
    <property type="entry name" value="HlyB_4HB_MCP"/>
</dbReference>
<keyword evidence="10" id="KW-1185">Reference proteome</keyword>
<dbReference type="Pfam" id="PF00015">
    <property type="entry name" value="MCPsignal"/>
    <property type="match status" value="1"/>
</dbReference>
<proteinExistence type="inferred from homology"/>
<feature type="transmembrane region" description="Helical" evidence="7">
    <location>
        <begin position="256"/>
        <end position="277"/>
    </location>
</feature>
<dbReference type="AlphaFoldDB" id="C4XSG9"/>
<keyword evidence="7" id="KW-1133">Transmembrane helix</keyword>
<evidence type="ECO:0000256" key="6">
    <source>
        <dbReference type="SAM" id="MobiDB-lite"/>
    </source>
</evidence>
<feature type="transmembrane region" description="Helical" evidence="7">
    <location>
        <begin position="74"/>
        <end position="95"/>
    </location>
</feature>
<dbReference type="GO" id="GO:0006935">
    <property type="term" value="P:chemotaxis"/>
    <property type="evidence" value="ECO:0007669"/>
    <property type="project" value="InterPro"/>
</dbReference>
<feature type="domain" description="Methyl-accepting transducer" evidence="8">
    <location>
        <begin position="380"/>
        <end position="616"/>
    </location>
</feature>
<dbReference type="eggNOG" id="COG0840">
    <property type="taxonomic scope" value="Bacteria"/>
</dbReference>
<evidence type="ECO:0000256" key="3">
    <source>
        <dbReference type="ARBA" id="ARBA00029447"/>
    </source>
</evidence>
<name>C4XSG9_SOLM1</name>
<dbReference type="SMART" id="SM00283">
    <property type="entry name" value="MA"/>
    <property type="match status" value="1"/>
</dbReference>
<dbReference type="GO" id="GO:0004888">
    <property type="term" value="F:transmembrane signaling receptor activity"/>
    <property type="evidence" value="ECO:0007669"/>
    <property type="project" value="InterPro"/>
</dbReference>
<keyword evidence="5" id="KW-0175">Coiled coil</keyword>
<dbReference type="GO" id="GO:0016020">
    <property type="term" value="C:membrane"/>
    <property type="evidence" value="ECO:0007669"/>
    <property type="project" value="UniProtKB-SubCell"/>
</dbReference>
<accession>C4XSG9</accession>
<dbReference type="PANTHER" id="PTHR32089">
    <property type="entry name" value="METHYL-ACCEPTING CHEMOTAXIS PROTEIN MCPB"/>
    <property type="match status" value="1"/>
</dbReference>
<dbReference type="FunFam" id="1.10.287.950:FF:000001">
    <property type="entry name" value="Methyl-accepting chemotaxis sensory transducer"/>
    <property type="match status" value="1"/>
</dbReference>
<comment type="subcellular location">
    <subcellularLocation>
        <location evidence="1">Membrane</location>
    </subcellularLocation>
</comment>
<reference evidence="9 10" key="1">
    <citation type="journal article" date="2009" name="Genome Res.">
        <title>Whole genome sequence of Desulfovibrio magneticus strain RS-1 revealed common gene clusters in magnetotactic bacteria.</title>
        <authorList>
            <person name="Nakazawa H."/>
            <person name="Arakaki A."/>
            <person name="Narita-Yamada S."/>
            <person name="Yashiro I."/>
            <person name="Jinno K."/>
            <person name="Aoki N."/>
            <person name="Tsuruyama A."/>
            <person name="Okamura Y."/>
            <person name="Tanikawa S."/>
            <person name="Fujita N."/>
            <person name="Takeyama H."/>
            <person name="Matsunaga T."/>
        </authorList>
    </citation>
    <scope>NUCLEOTIDE SEQUENCE [LARGE SCALE GENOMIC DNA]</scope>
    <source>
        <strain evidence="10">ATCC 700980 / DSM 13731 / RS-1</strain>
    </source>
</reference>
<keyword evidence="7" id="KW-0472">Membrane</keyword>
<dbReference type="InterPro" id="IPR004090">
    <property type="entry name" value="Chemotax_Me-accpt_rcpt"/>
</dbReference>
<dbReference type="Gene3D" id="1.10.287.950">
    <property type="entry name" value="Methyl-accepting chemotaxis protein"/>
    <property type="match status" value="1"/>
</dbReference>
<dbReference type="PANTHER" id="PTHR32089:SF120">
    <property type="entry name" value="METHYL-ACCEPTING CHEMOTAXIS PROTEIN TLPQ"/>
    <property type="match status" value="1"/>
</dbReference>
<gene>
    <name evidence="9" type="ordered locus">DMR_46100</name>
</gene>
<dbReference type="EMBL" id="AP010904">
    <property type="protein sequence ID" value="BAH78101.1"/>
    <property type="molecule type" value="Genomic_DNA"/>
</dbReference>
<dbReference type="PROSITE" id="PS50111">
    <property type="entry name" value="CHEMOTAXIS_TRANSDUC_2"/>
    <property type="match status" value="1"/>
</dbReference>
<dbReference type="HOGENOM" id="CLU_000445_107_27_7"/>
<evidence type="ECO:0000259" key="8">
    <source>
        <dbReference type="PROSITE" id="PS50111"/>
    </source>
</evidence>
<evidence type="ECO:0000313" key="10">
    <source>
        <dbReference type="Proteomes" id="UP000009071"/>
    </source>
</evidence>
<dbReference type="STRING" id="573370.DMR_46100"/>
<evidence type="ECO:0000256" key="4">
    <source>
        <dbReference type="PROSITE-ProRule" id="PRU00284"/>
    </source>
</evidence>